<protein>
    <submittedName>
        <fullName evidence="2">Uncharacterized protein</fullName>
    </submittedName>
</protein>
<proteinExistence type="predicted"/>
<reference evidence="2 3" key="1">
    <citation type="journal article" date="2015" name="Fungal Genet. Biol.">
        <title>Evolution of novel wood decay mechanisms in Agaricales revealed by the genome sequences of Fistulina hepatica and Cylindrobasidium torrendii.</title>
        <authorList>
            <person name="Floudas D."/>
            <person name="Held B.W."/>
            <person name="Riley R."/>
            <person name="Nagy L.G."/>
            <person name="Koehler G."/>
            <person name="Ransdell A.S."/>
            <person name="Younus H."/>
            <person name="Chow J."/>
            <person name="Chiniquy J."/>
            <person name="Lipzen A."/>
            <person name="Tritt A."/>
            <person name="Sun H."/>
            <person name="Haridas S."/>
            <person name="LaButti K."/>
            <person name="Ohm R.A."/>
            <person name="Kues U."/>
            <person name="Blanchette R.A."/>
            <person name="Grigoriev I.V."/>
            <person name="Minto R.E."/>
            <person name="Hibbett D.S."/>
        </authorList>
    </citation>
    <scope>NUCLEOTIDE SEQUENCE [LARGE SCALE GENOMIC DNA]</scope>
    <source>
        <strain evidence="2 3">ATCC 64428</strain>
    </source>
</reference>
<sequence length="233" mass="26626">MQIPRNPLEPRRQPESFATDARERPQASGRFLRAPVNTLAHSSRRHTTHPERRRGVPSNSSTTLTCYREKWDTDSSCALEIVQARVQRWMRVTSQNNQTHLYPAQVMILRTFREVVSPFPITPWVTIIAEVISSSHQVVLAFFEHANTKPLLEFPGRAEDFPANMILELVSRGPSKISCPLYRSRTVEGDTVVLVKNDAPESYGFRPHTGPWSDQDIEAAVRSAYVYWERQGV</sequence>
<name>A0A0D7AHY1_9AGAR</name>
<feature type="compositionally biased region" description="Basic and acidic residues" evidence="1">
    <location>
        <begin position="8"/>
        <end position="25"/>
    </location>
</feature>
<dbReference type="EMBL" id="KN881650">
    <property type="protein sequence ID" value="KIY51485.1"/>
    <property type="molecule type" value="Genomic_DNA"/>
</dbReference>
<dbReference type="Proteomes" id="UP000054144">
    <property type="component" value="Unassembled WGS sequence"/>
</dbReference>
<gene>
    <name evidence="2" type="ORF">FISHEDRAFT_70715</name>
</gene>
<evidence type="ECO:0000256" key="1">
    <source>
        <dbReference type="SAM" id="MobiDB-lite"/>
    </source>
</evidence>
<evidence type="ECO:0000313" key="3">
    <source>
        <dbReference type="Proteomes" id="UP000054144"/>
    </source>
</evidence>
<keyword evidence="3" id="KW-1185">Reference proteome</keyword>
<accession>A0A0D7AHY1</accession>
<dbReference type="AlphaFoldDB" id="A0A0D7AHY1"/>
<feature type="region of interest" description="Disordered" evidence="1">
    <location>
        <begin position="1"/>
        <end position="62"/>
    </location>
</feature>
<organism evidence="2 3">
    <name type="scientific">Fistulina hepatica ATCC 64428</name>
    <dbReference type="NCBI Taxonomy" id="1128425"/>
    <lineage>
        <taxon>Eukaryota</taxon>
        <taxon>Fungi</taxon>
        <taxon>Dikarya</taxon>
        <taxon>Basidiomycota</taxon>
        <taxon>Agaricomycotina</taxon>
        <taxon>Agaricomycetes</taxon>
        <taxon>Agaricomycetidae</taxon>
        <taxon>Agaricales</taxon>
        <taxon>Fistulinaceae</taxon>
        <taxon>Fistulina</taxon>
    </lineage>
</organism>
<evidence type="ECO:0000313" key="2">
    <source>
        <dbReference type="EMBL" id="KIY51485.1"/>
    </source>
</evidence>